<dbReference type="GO" id="GO:0140662">
    <property type="term" value="F:ATP-dependent protein folding chaperone"/>
    <property type="evidence" value="ECO:0007669"/>
    <property type="project" value="InterPro"/>
</dbReference>
<evidence type="ECO:0000256" key="7">
    <source>
        <dbReference type="SAM" id="MobiDB-lite"/>
    </source>
</evidence>
<comment type="similarity">
    <text evidence="1">Belongs to the heat shock protein 70 family.</text>
</comment>
<dbReference type="Proteomes" id="UP000650628">
    <property type="component" value="Unassembled WGS sequence"/>
</dbReference>
<keyword evidence="9" id="KW-1185">Reference proteome</keyword>
<keyword evidence="2" id="KW-0597">Phosphoprotein</keyword>
<feature type="region of interest" description="Disordered" evidence="7">
    <location>
        <begin position="470"/>
        <end position="491"/>
    </location>
</feature>
<dbReference type="InterPro" id="IPR029047">
    <property type="entry name" value="HSP70_peptide-bd_sf"/>
</dbReference>
<sequence length="491" mass="52727">MGERIWSRRETRRAVGIDLGTTDSAVSVLRDGVPSVVVNAEGSRTTPSVVAFTETGEVLVGEAAKRQAVFNPGRTVRSVKRRMGTGWTVEIDGRTFTPQQISALILRKLKEDAEARLGEKVTDAVISVPACFGEAGRQATREAGEIAGLNVLRIVNEPASAALAHRLNRLSARKEQTVLVFDLGGGTFDVSLLDVGPHGVSVRAASGDARLGGDDWDRRIVEELLRRYRVTHDADLSGDEQALQRLGEAAERAKIELSDRSQTGVHMAFRESRQAFPLFLDQTLTRREHESITADLLDRCRAPFHQATERAGMRASDVTHVVLAGGATRMPAFSALVRELTGREPITDGPNESVVLGAALQAGEPADETAERASTDRLTRSIGIETRGGVLTPIIERGAPLPARRVEVFTTADDGQRSIKVAVFQGNDGRVASATELGRYEVTGIDPAPRGLPQIEITFAVDAGGLFSVSARDAGTGRPQPVTRLDGPADQ</sequence>
<protein>
    <submittedName>
        <fullName evidence="8">Chaperone protein DnaK</fullName>
    </submittedName>
</protein>
<keyword evidence="4" id="KW-0067">ATP-binding</keyword>
<evidence type="ECO:0000256" key="2">
    <source>
        <dbReference type="ARBA" id="ARBA00022553"/>
    </source>
</evidence>
<dbReference type="PRINTS" id="PR00301">
    <property type="entry name" value="HEATSHOCK70"/>
</dbReference>
<dbReference type="FunFam" id="3.30.420.40:FF:000071">
    <property type="entry name" value="Molecular chaperone DnaK"/>
    <property type="match status" value="1"/>
</dbReference>
<reference evidence="8 9" key="1">
    <citation type="submission" date="2021-01" db="EMBL/GenBank/DDBJ databases">
        <title>Whole genome shotgun sequence of Planotetraspora mira NBRC 15435.</title>
        <authorList>
            <person name="Komaki H."/>
            <person name="Tamura T."/>
        </authorList>
    </citation>
    <scope>NUCLEOTIDE SEQUENCE [LARGE SCALE GENOMIC DNA]</scope>
    <source>
        <strain evidence="8 9">NBRC 15435</strain>
    </source>
</reference>
<dbReference type="AlphaFoldDB" id="A0A8J3XAM0"/>
<dbReference type="InterPro" id="IPR043129">
    <property type="entry name" value="ATPase_NBD"/>
</dbReference>
<keyword evidence="3" id="KW-0547">Nucleotide-binding</keyword>
<evidence type="ECO:0000313" key="9">
    <source>
        <dbReference type="Proteomes" id="UP000650628"/>
    </source>
</evidence>
<dbReference type="InterPro" id="IPR013126">
    <property type="entry name" value="Hsp_70_fam"/>
</dbReference>
<dbReference type="SUPFAM" id="SSF53067">
    <property type="entry name" value="Actin-like ATPase domain"/>
    <property type="match status" value="2"/>
</dbReference>
<dbReference type="InterPro" id="IPR018181">
    <property type="entry name" value="Heat_shock_70_CS"/>
</dbReference>
<dbReference type="Gene3D" id="2.60.34.10">
    <property type="entry name" value="Substrate Binding Domain Of DNAk, Chain A, domain 1"/>
    <property type="match status" value="1"/>
</dbReference>
<keyword evidence="6" id="KW-0143">Chaperone</keyword>
<proteinExistence type="inferred from homology"/>
<evidence type="ECO:0000313" key="8">
    <source>
        <dbReference type="EMBL" id="GII33304.1"/>
    </source>
</evidence>
<evidence type="ECO:0000256" key="5">
    <source>
        <dbReference type="ARBA" id="ARBA00023016"/>
    </source>
</evidence>
<dbReference type="PROSITE" id="PS00329">
    <property type="entry name" value="HSP70_2"/>
    <property type="match status" value="1"/>
</dbReference>
<evidence type="ECO:0000256" key="3">
    <source>
        <dbReference type="ARBA" id="ARBA00022741"/>
    </source>
</evidence>
<gene>
    <name evidence="8" type="primary">dnaK_2</name>
    <name evidence="8" type="ORF">Pmi06nite_67460</name>
</gene>
<keyword evidence="5" id="KW-0346">Stress response</keyword>
<evidence type="ECO:0000256" key="4">
    <source>
        <dbReference type="ARBA" id="ARBA00022840"/>
    </source>
</evidence>
<dbReference type="FunFam" id="3.90.640.10:FF:000003">
    <property type="entry name" value="Molecular chaperone DnaK"/>
    <property type="match status" value="1"/>
</dbReference>
<dbReference type="Gene3D" id="3.30.420.40">
    <property type="match status" value="2"/>
</dbReference>
<organism evidence="8 9">
    <name type="scientific">Planotetraspora mira</name>
    <dbReference type="NCBI Taxonomy" id="58121"/>
    <lineage>
        <taxon>Bacteria</taxon>
        <taxon>Bacillati</taxon>
        <taxon>Actinomycetota</taxon>
        <taxon>Actinomycetes</taxon>
        <taxon>Streptosporangiales</taxon>
        <taxon>Streptosporangiaceae</taxon>
        <taxon>Planotetraspora</taxon>
    </lineage>
</organism>
<dbReference type="PROSITE" id="PS00297">
    <property type="entry name" value="HSP70_1"/>
    <property type="match status" value="1"/>
</dbReference>
<dbReference type="GO" id="GO:0005524">
    <property type="term" value="F:ATP binding"/>
    <property type="evidence" value="ECO:0007669"/>
    <property type="project" value="UniProtKB-KW"/>
</dbReference>
<accession>A0A8J3XAM0</accession>
<dbReference type="EMBL" id="BOOO01000039">
    <property type="protein sequence ID" value="GII33304.1"/>
    <property type="molecule type" value="Genomic_DNA"/>
</dbReference>
<comment type="caution">
    <text evidence="8">The sequence shown here is derived from an EMBL/GenBank/DDBJ whole genome shotgun (WGS) entry which is preliminary data.</text>
</comment>
<evidence type="ECO:0000256" key="6">
    <source>
        <dbReference type="ARBA" id="ARBA00023186"/>
    </source>
</evidence>
<dbReference type="RefSeq" id="WP_203957148.1">
    <property type="nucleotide sequence ID" value="NZ_BOOO01000039.1"/>
</dbReference>
<dbReference type="PANTHER" id="PTHR19375">
    <property type="entry name" value="HEAT SHOCK PROTEIN 70KDA"/>
    <property type="match status" value="1"/>
</dbReference>
<evidence type="ECO:0000256" key="1">
    <source>
        <dbReference type="ARBA" id="ARBA00007381"/>
    </source>
</evidence>
<name>A0A8J3XAM0_9ACTN</name>
<dbReference type="SUPFAM" id="SSF100920">
    <property type="entry name" value="Heat shock protein 70kD (HSP70), peptide-binding domain"/>
    <property type="match status" value="1"/>
</dbReference>
<dbReference type="Gene3D" id="3.90.640.10">
    <property type="entry name" value="Actin, Chain A, domain 4"/>
    <property type="match status" value="1"/>
</dbReference>
<dbReference type="Pfam" id="PF00012">
    <property type="entry name" value="HSP70"/>
    <property type="match status" value="1"/>
</dbReference>